<dbReference type="GO" id="GO:0005737">
    <property type="term" value="C:cytoplasm"/>
    <property type="evidence" value="ECO:0007669"/>
    <property type="project" value="TreeGrafter"/>
</dbReference>
<reference evidence="3 4" key="1">
    <citation type="submission" date="2018-02" db="EMBL/GenBank/DDBJ databases">
        <title>The draft genome of Phyllobacterium myrsinacearum DSM5892.</title>
        <authorList>
            <person name="Li L."/>
            <person name="Liu L."/>
            <person name="Zhang X."/>
            <person name="Wang T."/>
        </authorList>
    </citation>
    <scope>NUCLEOTIDE SEQUENCE [LARGE SCALE GENOMIC DNA]</scope>
    <source>
        <strain evidence="3 4">DSM 5892</strain>
    </source>
</reference>
<dbReference type="EMBL" id="PVBT01000004">
    <property type="protein sequence ID" value="PRD52390.1"/>
    <property type="molecule type" value="Genomic_DNA"/>
</dbReference>
<dbReference type="InterPro" id="IPR036188">
    <property type="entry name" value="FAD/NAD-bd_sf"/>
</dbReference>
<evidence type="ECO:0000256" key="1">
    <source>
        <dbReference type="ARBA" id="ARBA00023002"/>
    </source>
</evidence>
<comment type="caution">
    <text evidence="3">The sequence shown here is derived from an EMBL/GenBank/DDBJ whole genome shotgun (WGS) entry which is preliminary data.</text>
</comment>
<dbReference type="SUPFAM" id="SSF54373">
    <property type="entry name" value="FAD-linked reductases, C-terminal domain"/>
    <property type="match status" value="1"/>
</dbReference>
<dbReference type="Gene3D" id="3.30.9.10">
    <property type="entry name" value="D-Amino Acid Oxidase, subunit A, domain 2"/>
    <property type="match status" value="1"/>
</dbReference>
<dbReference type="Proteomes" id="UP000238563">
    <property type="component" value="Unassembled WGS sequence"/>
</dbReference>
<dbReference type="RefSeq" id="WP_105734900.1">
    <property type="nucleotide sequence ID" value="NZ_PVBT01000004.1"/>
</dbReference>
<accession>A0A2S9JHD8</accession>
<name>A0A2S9JHD8_9HYPH</name>
<dbReference type="PANTHER" id="PTHR13847">
    <property type="entry name" value="SARCOSINE DEHYDROGENASE-RELATED"/>
    <property type="match status" value="1"/>
</dbReference>
<dbReference type="GO" id="GO:0016491">
    <property type="term" value="F:oxidoreductase activity"/>
    <property type="evidence" value="ECO:0007669"/>
    <property type="project" value="UniProtKB-KW"/>
</dbReference>
<proteinExistence type="predicted"/>
<dbReference type="PANTHER" id="PTHR13847:SF289">
    <property type="entry name" value="GLYCINE OXIDASE"/>
    <property type="match status" value="1"/>
</dbReference>
<dbReference type="OrthoDB" id="9815989at2"/>
<dbReference type="Gene3D" id="3.50.50.60">
    <property type="entry name" value="FAD/NAD(P)-binding domain"/>
    <property type="match status" value="1"/>
</dbReference>
<evidence type="ECO:0000313" key="4">
    <source>
        <dbReference type="Proteomes" id="UP000238563"/>
    </source>
</evidence>
<dbReference type="Pfam" id="PF01266">
    <property type="entry name" value="DAO"/>
    <property type="match status" value="1"/>
</dbReference>
<evidence type="ECO:0000313" key="3">
    <source>
        <dbReference type="EMBL" id="PRD52390.1"/>
    </source>
</evidence>
<organism evidence="3 4">
    <name type="scientific">Phyllobacterium myrsinacearum</name>
    <dbReference type="NCBI Taxonomy" id="28101"/>
    <lineage>
        <taxon>Bacteria</taxon>
        <taxon>Pseudomonadati</taxon>
        <taxon>Pseudomonadota</taxon>
        <taxon>Alphaproteobacteria</taxon>
        <taxon>Hyphomicrobiales</taxon>
        <taxon>Phyllobacteriaceae</taxon>
        <taxon>Phyllobacterium</taxon>
    </lineage>
</organism>
<keyword evidence="1" id="KW-0560">Oxidoreductase</keyword>
<evidence type="ECO:0000259" key="2">
    <source>
        <dbReference type="Pfam" id="PF01266"/>
    </source>
</evidence>
<dbReference type="InterPro" id="IPR006076">
    <property type="entry name" value="FAD-dep_OxRdtase"/>
</dbReference>
<protein>
    <submittedName>
        <fullName evidence="3">FAD-dependent oxidoreductase</fullName>
    </submittedName>
</protein>
<dbReference type="AlphaFoldDB" id="A0A2S9JHD8"/>
<sequence>MTRRFSADVAIIGGGLVGSSAALALRLAGLSVILMDKGFCGAQASGVNYGGVRRQGRPMGQLPLSQRAHQIWPQLNALIGIDGEYQRSGHLKLARTPEDFAKLEHYAETVKSFGLDLELYTGAMAKARFPWLSGNIAGASLCPDDGQANPRLVSPAFAKAARDAGAIVLEHTAVHAAVHTNDGFALQAGADCEITCRFLINSAGAWANKIAAGFDEPAPLSRIYPSMVVTEPLAPRLPVSLGEEGGGFYCRQVTRGNYIMGGGRGYALADPDFSRPSTTAALSVMKRATTLFPHLAGAHVIRFWSGTEGQLPDNNPVIGPSGTTPGLFHAFGFCGAGFQVAPAVGAILCDLVTSGETATPIDAFSIERFRNMSSQHNEKKGTHNEMVE</sequence>
<feature type="domain" description="FAD dependent oxidoreductase" evidence="2">
    <location>
        <begin position="8"/>
        <end position="351"/>
    </location>
</feature>
<keyword evidence="4" id="KW-1185">Reference proteome</keyword>
<gene>
    <name evidence="3" type="ORF">C5750_16000</name>
</gene>
<dbReference type="SUPFAM" id="SSF51905">
    <property type="entry name" value="FAD/NAD(P)-binding domain"/>
    <property type="match status" value="1"/>
</dbReference>